<dbReference type="STRING" id="100787.A0A0G4LWY3"/>
<feature type="compositionally biased region" description="Low complexity" evidence="14">
    <location>
        <begin position="40"/>
        <end position="51"/>
    </location>
</feature>
<dbReference type="Pfam" id="PF11951">
    <property type="entry name" value="Fungal_trans_2"/>
    <property type="match status" value="1"/>
</dbReference>
<evidence type="ECO:0000256" key="14">
    <source>
        <dbReference type="SAM" id="MobiDB-lite"/>
    </source>
</evidence>
<evidence type="ECO:0000256" key="11">
    <source>
        <dbReference type="ARBA" id="ARBA00023242"/>
    </source>
</evidence>
<dbReference type="GO" id="GO:0046872">
    <property type="term" value="F:metal ion binding"/>
    <property type="evidence" value="ECO:0007669"/>
    <property type="project" value="UniProtKB-KW"/>
</dbReference>
<evidence type="ECO:0000256" key="8">
    <source>
        <dbReference type="ARBA" id="ARBA00022840"/>
    </source>
</evidence>
<feature type="compositionally biased region" description="Basic and acidic residues" evidence="14">
    <location>
        <begin position="53"/>
        <end position="64"/>
    </location>
</feature>
<evidence type="ECO:0000256" key="12">
    <source>
        <dbReference type="ARBA" id="ARBA00023277"/>
    </source>
</evidence>
<evidence type="ECO:0000256" key="1">
    <source>
        <dbReference type="ARBA" id="ARBA00010688"/>
    </source>
</evidence>
<dbReference type="PANTHER" id="PTHR10584">
    <property type="entry name" value="SUGAR KINASE"/>
    <property type="match status" value="1"/>
</dbReference>
<evidence type="ECO:0000256" key="2">
    <source>
        <dbReference type="ARBA" id="ARBA00012035"/>
    </source>
</evidence>
<dbReference type="Pfam" id="PF00294">
    <property type="entry name" value="PfkB"/>
    <property type="match status" value="1"/>
</dbReference>
<evidence type="ECO:0000313" key="18">
    <source>
        <dbReference type="Proteomes" id="UP000044602"/>
    </source>
</evidence>
<gene>
    <name evidence="16" type="ORF">BN1708_004115</name>
    <name evidence="17" type="ORF">BN1723_006008</name>
</gene>
<evidence type="ECO:0000256" key="10">
    <source>
        <dbReference type="ARBA" id="ARBA00022958"/>
    </source>
</evidence>
<comment type="similarity">
    <text evidence="1 13">Belongs to the carbohydrate kinase PfkB family.</text>
</comment>
<accession>A0A0G4LWY3</accession>
<feature type="region of interest" description="Disordered" evidence="14">
    <location>
        <begin position="35"/>
        <end position="64"/>
    </location>
</feature>
<dbReference type="InterPro" id="IPR002173">
    <property type="entry name" value="Carboh/pur_kinase_PfkB_CS"/>
</dbReference>
<evidence type="ECO:0000256" key="3">
    <source>
        <dbReference type="ARBA" id="ARBA00016943"/>
    </source>
</evidence>
<dbReference type="AlphaFoldDB" id="A0A0G4LWY3"/>
<evidence type="ECO:0000256" key="5">
    <source>
        <dbReference type="ARBA" id="ARBA00022723"/>
    </source>
</evidence>
<keyword evidence="11" id="KW-0539">Nucleus</keyword>
<dbReference type="InterPro" id="IPR011877">
    <property type="entry name" value="Ribokinase"/>
</dbReference>
<dbReference type="Gene3D" id="3.40.1190.20">
    <property type="match status" value="1"/>
</dbReference>
<dbReference type="EC" id="2.7.1.15" evidence="2"/>
<keyword evidence="12" id="KW-0119">Carbohydrate metabolism</keyword>
<dbReference type="Proteomes" id="UP000045706">
    <property type="component" value="Unassembled WGS sequence"/>
</dbReference>
<evidence type="ECO:0000256" key="6">
    <source>
        <dbReference type="ARBA" id="ARBA00022741"/>
    </source>
</evidence>
<dbReference type="InterPro" id="IPR029056">
    <property type="entry name" value="Ribokinase-like"/>
</dbReference>
<name>A0A0G4LWY3_VERLO</name>
<keyword evidence="10" id="KW-0630">Potassium</keyword>
<evidence type="ECO:0000256" key="7">
    <source>
        <dbReference type="ARBA" id="ARBA00022777"/>
    </source>
</evidence>
<proteinExistence type="inferred from homology"/>
<feature type="domain" description="Carbohydrate kinase PfkB" evidence="15">
    <location>
        <begin position="470"/>
        <end position="747"/>
    </location>
</feature>
<dbReference type="PRINTS" id="PR00990">
    <property type="entry name" value="RIBOKINASE"/>
</dbReference>
<evidence type="ECO:0000256" key="4">
    <source>
        <dbReference type="ARBA" id="ARBA00022679"/>
    </source>
</evidence>
<dbReference type="PANTHER" id="PTHR10584:SF166">
    <property type="entry name" value="RIBOKINASE"/>
    <property type="match status" value="1"/>
</dbReference>
<dbReference type="SUPFAM" id="SSF53613">
    <property type="entry name" value="Ribokinase-like"/>
    <property type="match status" value="1"/>
</dbReference>
<keyword evidence="7 13" id="KW-0418">Kinase</keyword>
<dbReference type="InterPro" id="IPR002139">
    <property type="entry name" value="Ribo/fructo_kinase"/>
</dbReference>
<reference evidence="18 19" key="1">
    <citation type="submission" date="2015-05" db="EMBL/GenBank/DDBJ databases">
        <authorList>
            <person name="Fogelqvist Johan"/>
        </authorList>
    </citation>
    <scope>NUCLEOTIDE SEQUENCE [LARGE SCALE GENOMIC DNA]</scope>
    <source>
        <strain evidence="16">VL1</strain>
        <strain evidence="17">VL2</strain>
    </source>
</reference>
<feature type="non-terminal residue" evidence="16">
    <location>
        <position position="749"/>
    </location>
</feature>
<keyword evidence="8" id="KW-0067">ATP-binding</keyword>
<keyword evidence="6" id="KW-0547">Nucleotide-binding</keyword>
<evidence type="ECO:0000256" key="13">
    <source>
        <dbReference type="RuleBase" id="RU003704"/>
    </source>
</evidence>
<evidence type="ECO:0000259" key="15">
    <source>
        <dbReference type="Pfam" id="PF00294"/>
    </source>
</evidence>
<evidence type="ECO:0000256" key="9">
    <source>
        <dbReference type="ARBA" id="ARBA00022842"/>
    </source>
</evidence>
<dbReference type="PROSITE" id="PS00584">
    <property type="entry name" value="PFKB_KINASES_2"/>
    <property type="match status" value="1"/>
</dbReference>
<dbReference type="EMBL" id="CVQI01033828">
    <property type="protein sequence ID" value="CRK44091.1"/>
    <property type="molecule type" value="Genomic_DNA"/>
</dbReference>
<protein>
    <recommendedName>
        <fullName evidence="3">Ribokinase</fullName>
        <ecNumber evidence="2">2.7.1.15</ecNumber>
    </recommendedName>
</protein>
<dbReference type="GO" id="GO:0004747">
    <property type="term" value="F:ribokinase activity"/>
    <property type="evidence" value="ECO:0007669"/>
    <property type="project" value="UniProtKB-EC"/>
</dbReference>
<dbReference type="HAMAP" id="MF_01987">
    <property type="entry name" value="Ribokinase"/>
    <property type="match status" value="1"/>
</dbReference>
<dbReference type="CDD" id="cd01174">
    <property type="entry name" value="ribokinase"/>
    <property type="match status" value="1"/>
</dbReference>
<dbReference type="InterPro" id="IPR021858">
    <property type="entry name" value="Fun_TF"/>
</dbReference>
<organism evidence="16 18">
    <name type="scientific">Verticillium longisporum</name>
    <name type="common">Verticillium dahliae var. longisporum</name>
    <dbReference type="NCBI Taxonomy" id="100787"/>
    <lineage>
        <taxon>Eukaryota</taxon>
        <taxon>Fungi</taxon>
        <taxon>Dikarya</taxon>
        <taxon>Ascomycota</taxon>
        <taxon>Pezizomycotina</taxon>
        <taxon>Sordariomycetes</taxon>
        <taxon>Hypocreomycetidae</taxon>
        <taxon>Glomerellales</taxon>
        <taxon>Plectosphaerellaceae</taxon>
        <taxon>Verticillium</taxon>
    </lineage>
</organism>
<keyword evidence="4 13" id="KW-0808">Transferase</keyword>
<dbReference type="GO" id="GO:0006014">
    <property type="term" value="P:D-ribose metabolic process"/>
    <property type="evidence" value="ECO:0007669"/>
    <property type="project" value="InterPro"/>
</dbReference>
<evidence type="ECO:0000313" key="16">
    <source>
        <dbReference type="EMBL" id="CRK26080.1"/>
    </source>
</evidence>
<dbReference type="InterPro" id="IPR011611">
    <property type="entry name" value="PfkB_dom"/>
</dbReference>
<keyword evidence="5" id="KW-0479">Metal-binding</keyword>
<evidence type="ECO:0000313" key="19">
    <source>
        <dbReference type="Proteomes" id="UP000045706"/>
    </source>
</evidence>
<dbReference type="EMBL" id="CVQH01020001">
    <property type="protein sequence ID" value="CRK26080.1"/>
    <property type="molecule type" value="Genomic_DNA"/>
</dbReference>
<dbReference type="GO" id="GO:0005524">
    <property type="term" value="F:ATP binding"/>
    <property type="evidence" value="ECO:0007669"/>
    <property type="project" value="UniProtKB-KW"/>
</dbReference>
<keyword evidence="9" id="KW-0460">Magnesium</keyword>
<evidence type="ECO:0000313" key="17">
    <source>
        <dbReference type="EMBL" id="CRK44091.1"/>
    </source>
</evidence>
<dbReference type="Proteomes" id="UP000044602">
    <property type="component" value="Unassembled WGS sequence"/>
</dbReference>
<keyword evidence="18" id="KW-1185">Reference proteome</keyword>
<sequence>MTTSDEMDGLSADPRFLELQEQLRDAVFTGLSTLSPSRWATPEPQATPAATHDNSEQQRKNRRLDYASTSIPQVRLINYLRNWVTECAPYLDKFDEARHFQIQVPILAQKSPALFYAILAFSARQMERRNPSLPESYDSLELYQQSILALGPSLQAKDPSILVTASILAVFELMAGSSKDWRRHLEEGCAGLFEFFGVNGFSGGLPQAVWISRPDNAATHGSPEESGHAVDTYVEELFWQHSQGSRDMYANWALYLCAEVCNLRYRLVRYLGLGEQDDSDNRPFTKRWEQLWFRLQRWYDRRPRPMMPIIDAKAKTAEGHLFPTILFSHWAAISSNQLYHAACILMLEMRRSNSVTPEFSAVWHARRICGISGSNPHLGSLINAIQPLYLAGKIFTHVSERREVARILLHIDQATGWGALWRLRDLDAEWGYEPDEMLNMSDTTPDYHPALREHSLHTSLTMSACRPVIHVLGSLNLDQVSYVPHHPHPGETMTASGFEAGCGGKGANQAVACAKLSRTRTLEDPSVDVFMIGAVGGDVAGSGLSESLASCGVDTSMVRVNDSGGEDSQTGIAVIIIDESDGQNRIILSPGANRSVGFDHVQQSVSLKPDLLILQMEVPAPTVLDSIQAAKAAKVPVLLNQAPVIALPSEAYQGLDHLILNETEAALVADVAASELEDPSSLATVANQLLQKGVKNVVLTLGARGVFYACESGERRLVPALKVDAIDTTAAGDTFIGAYAVAFAEETSR</sequence>